<evidence type="ECO:0000313" key="3">
    <source>
        <dbReference type="Proteomes" id="UP000542125"/>
    </source>
</evidence>
<organism evidence="2 3">
    <name type="scientific">Pigmentiphaga litoralis</name>
    <dbReference type="NCBI Taxonomy" id="516702"/>
    <lineage>
        <taxon>Bacteria</taxon>
        <taxon>Pseudomonadati</taxon>
        <taxon>Pseudomonadota</taxon>
        <taxon>Betaproteobacteria</taxon>
        <taxon>Burkholderiales</taxon>
        <taxon>Alcaligenaceae</taxon>
        <taxon>Pigmentiphaga</taxon>
    </lineage>
</organism>
<gene>
    <name evidence="2" type="ORF">FHW18_001377</name>
</gene>
<comment type="caution">
    <text evidence="2">The sequence shown here is derived from an EMBL/GenBank/DDBJ whole genome shotgun (WGS) entry which is preliminary data.</text>
</comment>
<name>A0A7Y9IS82_9BURK</name>
<dbReference type="InterPro" id="IPR013321">
    <property type="entry name" value="Arc_rbn_hlx_hlx"/>
</dbReference>
<keyword evidence="3" id="KW-1185">Reference proteome</keyword>
<dbReference type="RefSeq" id="WP_179584653.1">
    <property type="nucleotide sequence ID" value="NZ_JACBYR010000001.1"/>
</dbReference>
<dbReference type="Gene3D" id="1.10.1220.10">
    <property type="entry name" value="Met repressor-like"/>
    <property type="match status" value="1"/>
</dbReference>
<evidence type="ECO:0000259" key="1">
    <source>
        <dbReference type="Pfam" id="PF22513"/>
    </source>
</evidence>
<proteinExistence type="predicted"/>
<feature type="domain" description="Antitoxin FitA-like ribbon-helix-helix" evidence="1">
    <location>
        <begin position="5"/>
        <end position="40"/>
    </location>
</feature>
<evidence type="ECO:0000313" key="2">
    <source>
        <dbReference type="EMBL" id="NYE82106.1"/>
    </source>
</evidence>
<dbReference type="SUPFAM" id="SSF47598">
    <property type="entry name" value="Ribbon-helix-helix"/>
    <property type="match status" value="1"/>
</dbReference>
<sequence>MPLLKIRNLPDPLYRALRTRALAHGRSIDAEVRAILERTVGADKALPTLRNIHETEPVALPWTCMSEMSRAAGLTNEDFEVLDNVRAMIRAEQADQYLSSLTPTSRPR</sequence>
<dbReference type="GO" id="GO:0006355">
    <property type="term" value="P:regulation of DNA-templated transcription"/>
    <property type="evidence" value="ECO:0007669"/>
    <property type="project" value="InterPro"/>
</dbReference>
<dbReference type="Pfam" id="PF22513">
    <property type="entry name" value="FitA-like_RHH"/>
    <property type="match status" value="1"/>
</dbReference>
<dbReference type="AlphaFoldDB" id="A0A7Y9IS82"/>
<dbReference type="InterPro" id="IPR053853">
    <property type="entry name" value="FitA-like_RHH"/>
</dbReference>
<reference evidence="2 3" key="1">
    <citation type="submission" date="2020-07" db="EMBL/GenBank/DDBJ databases">
        <title>Genomic Encyclopedia of Type Strains, Phase IV (KMG-V): Genome sequencing to study the core and pangenomes of soil and plant-associated prokaryotes.</title>
        <authorList>
            <person name="Whitman W."/>
        </authorList>
    </citation>
    <scope>NUCLEOTIDE SEQUENCE [LARGE SCALE GENOMIC DNA]</scope>
    <source>
        <strain evidence="2 3">SAS40</strain>
    </source>
</reference>
<dbReference type="InterPro" id="IPR010985">
    <property type="entry name" value="Ribbon_hlx_hlx"/>
</dbReference>
<accession>A0A7Y9IS82</accession>
<protein>
    <submittedName>
        <fullName evidence="2">Plasmid stability protein</fullName>
    </submittedName>
</protein>
<dbReference type="Proteomes" id="UP000542125">
    <property type="component" value="Unassembled WGS sequence"/>
</dbReference>
<dbReference type="EMBL" id="JACBYR010000001">
    <property type="protein sequence ID" value="NYE82106.1"/>
    <property type="molecule type" value="Genomic_DNA"/>
</dbReference>